<feature type="non-terminal residue" evidence="3">
    <location>
        <position position="1"/>
    </location>
</feature>
<keyword evidence="4" id="KW-1185">Reference proteome</keyword>
<dbReference type="AlphaFoldDB" id="A0A197KE54"/>
<keyword evidence="2" id="KW-1133">Transmembrane helix</keyword>
<keyword evidence="2" id="KW-0812">Transmembrane</keyword>
<proteinExistence type="predicted"/>
<feature type="compositionally biased region" description="Basic and acidic residues" evidence="1">
    <location>
        <begin position="57"/>
        <end position="86"/>
    </location>
</feature>
<evidence type="ECO:0000256" key="2">
    <source>
        <dbReference type="SAM" id="Phobius"/>
    </source>
</evidence>
<evidence type="ECO:0000256" key="1">
    <source>
        <dbReference type="SAM" id="MobiDB-lite"/>
    </source>
</evidence>
<evidence type="ECO:0000313" key="4">
    <source>
        <dbReference type="Proteomes" id="UP000078512"/>
    </source>
</evidence>
<dbReference type="Proteomes" id="UP000078512">
    <property type="component" value="Unassembled WGS sequence"/>
</dbReference>
<gene>
    <name evidence="3" type="ORF">K457DRAFT_1426751</name>
</gene>
<accession>A0A197KE54</accession>
<feature type="region of interest" description="Disordered" evidence="1">
    <location>
        <begin position="53"/>
        <end position="97"/>
    </location>
</feature>
<dbReference type="EMBL" id="KV442014">
    <property type="protein sequence ID" value="OAQ35453.1"/>
    <property type="molecule type" value="Genomic_DNA"/>
</dbReference>
<feature type="transmembrane region" description="Helical" evidence="2">
    <location>
        <begin position="180"/>
        <end position="201"/>
    </location>
</feature>
<protein>
    <submittedName>
        <fullName evidence="3">Uncharacterized protein</fullName>
    </submittedName>
</protein>
<reference evidence="3 4" key="1">
    <citation type="submission" date="2016-05" db="EMBL/GenBank/DDBJ databases">
        <title>Genome sequencing reveals origins of a unique bacterial endosymbiosis in the earliest lineages of terrestrial Fungi.</title>
        <authorList>
            <consortium name="DOE Joint Genome Institute"/>
            <person name="Uehling J."/>
            <person name="Gryganskyi A."/>
            <person name="Hameed K."/>
            <person name="Tschaplinski T."/>
            <person name="Misztal P."/>
            <person name="Wu S."/>
            <person name="Desiro A."/>
            <person name="Vande Pol N."/>
            <person name="Du Z.-Y."/>
            <person name="Zienkiewicz A."/>
            <person name="Zienkiewicz K."/>
            <person name="Morin E."/>
            <person name="Tisserant E."/>
            <person name="Splivallo R."/>
            <person name="Hainaut M."/>
            <person name="Henrissat B."/>
            <person name="Ohm R."/>
            <person name="Kuo A."/>
            <person name="Yan J."/>
            <person name="Lipzen A."/>
            <person name="Nolan M."/>
            <person name="Labutti K."/>
            <person name="Barry K."/>
            <person name="Goldstein A."/>
            <person name="Labbe J."/>
            <person name="Schadt C."/>
            <person name="Tuskan G."/>
            <person name="Grigoriev I."/>
            <person name="Martin F."/>
            <person name="Vilgalys R."/>
            <person name="Bonito G."/>
        </authorList>
    </citation>
    <scope>NUCLEOTIDE SEQUENCE [LARGE SCALE GENOMIC DNA]</scope>
    <source>
        <strain evidence="3 4">AG-77</strain>
    </source>
</reference>
<evidence type="ECO:0000313" key="3">
    <source>
        <dbReference type="EMBL" id="OAQ35453.1"/>
    </source>
</evidence>
<keyword evidence="2" id="KW-0472">Membrane</keyword>
<sequence>RKKRERETERERERERETERAEVAFVCCLYYFFVLLCYSVFLLLRKRDERWEEPEADRDHDREDREQTTRNALKEGRSRGEARGNHLEVGTVGSTRYSRSRSRSRSFLSLIHKLSRLEMLIIITAPHTHFTNDTPNADMAIRTSNTALATEVGVVRRVVRVVVVDAQGAGGHGGSSEDGFSFLLFDLLLLLLFLFCVFQVLDYVAGHVLEGLG</sequence>
<feature type="transmembrane region" description="Helical" evidence="2">
    <location>
        <begin position="21"/>
        <end position="44"/>
    </location>
</feature>
<name>A0A197KE54_9FUNG</name>
<organism evidence="3 4">
    <name type="scientific">Linnemannia elongata AG-77</name>
    <dbReference type="NCBI Taxonomy" id="1314771"/>
    <lineage>
        <taxon>Eukaryota</taxon>
        <taxon>Fungi</taxon>
        <taxon>Fungi incertae sedis</taxon>
        <taxon>Mucoromycota</taxon>
        <taxon>Mortierellomycotina</taxon>
        <taxon>Mortierellomycetes</taxon>
        <taxon>Mortierellales</taxon>
        <taxon>Mortierellaceae</taxon>
        <taxon>Linnemannia</taxon>
    </lineage>
</organism>